<accession>A0AAE9E0G7</accession>
<dbReference type="CDD" id="cd00121">
    <property type="entry name" value="MATH"/>
    <property type="match status" value="1"/>
</dbReference>
<protein>
    <recommendedName>
        <fullName evidence="1">MATH domain-containing protein</fullName>
    </recommendedName>
</protein>
<feature type="domain" description="MATH" evidence="1">
    <location>
        <begin position="44"/>
        <end position="125"/>
    </location>
</feature>
<organism evidence="2 3">
    <name type="scientific">Caenorhabditis briggsae</name>
    <dbReference type="NCBI Taxonomy" id="6238"/>
    <lineage>
        <taxon>Eukaryota</taxon>
        <taxon>Metazoa</taxon>
        <taxon>Ecdysozoa</taxon>
        <taxon>Nematoda</taxon>
        <taxon>Chromadorea</taxon>
        <taxon>Rhabditida</taxon>
        <taxon>Rhabditina</taxon>
        <taxon>Rhabditomorpha</taxon>
        <taxon>Rhabditoidea</taxon>
        <taxon>Rhabditidae</taxon>
        <taxon>Peloderinae</taxon>
        <taxon>Caenorhabditis</taxon>
    </lineage>
</organism>
<sequence length="188" mass="20949">MGDNDAEKNKKKRKFKKITEKLTSIEESISKIPKSDDDVKELKRIRIKRCDSYLRLKLCCSPIIPVADKWSIGAKLDFKVIGSNYKTLTSTTEHCFNDQVGSESEYIQWDDVEKFLVDDNLVVESCKCFVEIIACFIDSSAVTESSESAVGSPDSKACSKIVDEETVLSKIDHLGDAGLAAQQIDAEI</sequence>
<dbReference type="PANTHER" id="PTHR46308:SF1">
    <property type="entry name" value="MATH DOMAIN-CONTAINING PROTEIN"/>
    <property type="match status" value="1"/>
</dbReference>
<keyword evidence="3" id="KW-1185">Reference proteome</keyword>
<dbReference type="Pfam" id="PF00917">
    <property type="entry name" value="MATH"/>
    <property type="match status" value="1"/>
</dbReference>
<dbReference type="PANTHER" id="PTHR46308">
    <property type="entry name" value="MATH (MEPRIN-ASSOCIATED TRAF HOMOLOGY) DOMAIN CONTAINING"/>
    <property type="match status" value="1"/>
</dbReference>
<reference evidence="2 3" key="1">
    <citation type="submission" date="2022-04" db="EMBL/GenBank/DDBJ databases">
        <title>Chromosome-level reference genomes for two strains of Caenorhabditis briggsae: an improved platform for comparative genomics.</title>
        <authorList>
            <person name="Stevens L."/>
            <person name="Andersen E."/>
        </authorList>
    </citation>
    <scope>NUCLEOTIDE SEQUENCE [LARGE SCALE GENOMIC DNA]</scope>
    <source>
        <strain evidence="2">VX34</strain>
        <tissue evidence="2">Whole-organism</tissue>
    </source>
</reference>
<evidence type="ECO:0000313" key="3">
    <source>
        <dbReference type="Proteomes" id="UP000829354"/>
    </source>
</evidence>
<evidence type="ECO:0000313" key="2">
    <source>
        <dbReference type="EMBL" id="UMM10065.1"/>
    </source>
</evidence>
<dbReference type="EMBL" id="CP092620">
    <property type="protein sequence ID" value="UMM10065.1"/>
    <property type="molecule type" value="Genomic_DNA"/>
</dbReference>
<evidence type="ECO:0000259" key="1">
    <source>
        <dbReference type="Pfam" id="PF00917"/>
    </source>
</evidence>
<proteinExistence type="predicted"/>
<name>A0AAE9E0G7_CAEBR</name>
<dbReference type="Proteomes" id="UP000829354">
    <property type="component" value="Chromosome I"/>
</dbReference>
<dbReference type="AlphaFoldDB" id="A0AAE9E0G7"/>
<dbReference type="InterPro" id="IPR002083">
    <property type="entry name" value="MATH/TRAF_dom"/>
</dbReference>
<gene>
    <name evidence="2" type="ORF">L5515_000010</name>
</gene>